<keyword evidence="7" id="KW-1185">Reference proteome</keyword>
<dbReference type="Gene3D" id="3.30.70.330">
    <property type="match status" value="1"/>
</dbReference>
<dbReference type="GO" id="GO:0005762">
    <property type="term" value="C:mitochondrial large ribosomal subunit"/>
    <property type="evidence" value="ECO:0007669"/>
    <property type="project" value="TreeGrafter"/>
</dbReference>
<organism evidence="6 7">
    <name type="scientific">Coprinopsis marcescibilis</name>
    <name type="common">Agaric fungus</name>
    <name type="synonym">Psathyrella marcescibilis</name>
    <dbReference type="NCBI Taxonomy" id="230819"/>
    <lineage>
        <taxon>Eukaryota</taxon>
        <taxon>Fungi</taxon>
        <taxon>Dikarya</taxon>
        <taxon>Basidiomycota</taxon>
        <taxon>Agaricomycotina</taxon>
        <taxon>Agaricomycetes</taxon>
        <taxon>Agaricomycetidae</taxon>
        <taxon>Agaricales</taxon>
        <taxon>Agaricineae</taxon>
        <taxon>Psathyrellaceae</taxon>
        <taxon>Coprinopsis</taxon>
    </lineage>
</organism>
<dbReference type="OrthoDB" id="275582at2759"/>
<dbReference type="GO" id="GO:0003735">
    <property type="term" value="F:structural constituent of ribosome"/>
    <property type="evidence" value="ECO:0007669"/>
    <property type="project" value="InterPro"/>
</dbReference>
<evidence type="ECO:0000256" key="2">
    <source>
        <dbReference type="ARBA" id="ARBA00022980"/>
    </source>
</evidence>
<dbReference type="InterPro" id="IPR012678">
    <property type="entry name" value="Ribosomal_uL23/eL15/eS24_sf"/>
</dbReference>
<dbReference type="Proteomes" id="UP000307440">
    <property type="component" value="Unassembled WGS sequence"/>
</dbReference>
<dbReference type="STRING" id="230819.A0A5C3LAE2"/>
<keyword evidence="2" id="KW-0689">Ribosomal protein</keyword>
<evidence type="ECO:0000313" key="6">
    <source>
        <dbReference type="EMBL" id="TFK29750.1"/>
    </source>
</evidence>
<comment type="similarity">
    <text evidence="1">Belongs to the universal ribosomal protein uL23 family.</text>
</comment>
<keyword evidence="3" id="KW-0687">Ribonucleoprotein</keyword>
<dbReference type="PANTHER" id="PTHR12059:SF5">
    <property type="entry name" value="LARGE RIBOSOMAL SUBUNIT PROTEIN UL23M"/>
    <property type="match status" value="1"/>
</dbReference>
<evidence type="ECO:0000313" key="7">
    <source>
        <dbReference type="Proteomes" id="UP000307440"/>
    </source>
</evidence>
<evidence type="ECO:0000256" key="1">
    <source>
        <dbReference type="ARBA" id="ARBA00006700"/>
    </source>
</evidence>
<sequence length="324" mass="36913">MQALGLRRLPSSVRHYATLPHGALAARTASTPLAVRERRSKKSGITVAPGETDANPTGLTPTEVARYTRLKALGQLPQVNGKVISPSQWSRQVNVRRSRIRGFQKATTESGREVVKAVGQRVYLPNIIFKLVRNHTLEGEPYNPYEATFRIPKSITKTDIRSYLDAVYGVKTTYIRTDNYYTPTPPHGRQEKTHKSYKRAVVGLSEPFYYPHRLEDMPTEAKQKREQWIEQEFAIKKIEQDRREEILRKTLGHGSAAFRFRPENATKRSHILRLVTDRKLAREQLVSKYAKDIQEKRAEGADVDYQLLAKSSTKIEAPKDSSSS</sequence>
<feature type="region of interest" description="Disordered" evidence="5">
    <location>
        <begin position="37"/>
        <end position="60"/>
    </location>
</feature>
<evidence type="ECO:0000256" key="3">
    <source>
        <dbReference type="ARBA" id="ARBA00023274"/>
    </source>
</evidence>
<reference evidence="6 7" key="1">
    <citation type="journal article" date="2019" name="Nat. Ecol. Evol.">
        <title>Megaphylogeny resolves global patterns of mushroom evolution.</title>
        <authorList>
            <person name="Varga T."/>
            <person name="Krizsan K."/>
            <person name="Foldi C."/>
            <person name="Dima B."/>
            <person name="Sanchez-Garcia M."/>
            <person name="Sanchez-Ramirez S."/>
            <person name="Szollosi G.J."/>
            <person name="Szarkandi J.G."/>
            <person name="Papp V."/>
            <person name="Albert L."/>
            <person name="Andreopoulos W."/>
            <person name="Angelini C."/>
            <person name="Antonin V."/>
            <person name="Barry K.W."/>
            <person name="Bougher N.L."/>
            <person name="Buchanan P."/>
            <person name="Buyck B."/>
            <person name="Bense V."/>
            <person name="Catcheside P."/>
            <person name="Chovatia M."/>
            <person name="Cooper J."/>
            <person name="Damon W."/>
            <person name="Desjardin D."/>
            <person name="Finy P."/>
            <person name="Geml J."/>
            <person name="Haridas S."/>
            <person name="Hughes K."/>
            <person name="Justo A."/>
            <person name="Karasinski D."/>
            <person name="Kautmanova I."/>
            <person name="Kiss B."/>
            <person name="Kocsube S."/>
            <person name="Kotiranta H."/>
            <person name="LaButti K.M."/>
            <person name="Lechner B.E."/>
            <person name="Liimatainen K."/>
            <person name="Lipzen A."/>
            <person name="Lukacs Z."/>
            <person name="Mihaltcheva S."/>
            <person name="Morgado L.N."/>
            <person name="Niskanen T."/>
            <person name="Noordeloos M.E."/>
            <person name="Ohm R.A."/>
            <person name="Ortiz-Santana B."/>
            <person name="Ovrebo C."/>
            <person name="Racz N."/>
            <person name="Riley R."/>
            <person name="Savchenko A."/>
            <person name="Shiryaev A."/>
            <person name="Soop K."/>
            <person name="Spirin V."/>
            <person name="Szebenyi C."/>
            <person name="Tomsovsky M."/>
            <person name="Tulloss R.E."/>
            <person name="Uehling J."/>
            <person name="Grigoriev I.V."/>
            <person name="Vagvolgyi C."/>
            <person name="Papp T."/>
            <person name="Martin F.M."/>
            <person name="Miettinen O."/>
            <person name="Hibbett D.S."/>
            <person name="Nagy L.G."/>
        </authorList>
    </citation>
    <scope>NUCLEOTIDE SEQUENCE [LARGE SCALE GENOMIC DNA]</scope>
    <source>
        <strain evidence="6 7">CBS 121175</strain>
    </source>
</reference>
<dbReference type="GO" id="GO:0032543">
    <property type="term" value="P:mitochondrial translation"/>
    <property type="evidence" value="ECO:0007669"/>
    <property type="project" value="TreeGrafter"/>
</dbReference>
<dbReference type="InterPro" id="IPR013025">
    <property type="entry name" value="Ribosomal_uL23-like"/>
</dbReference>
<protein>
    <recommendedName>
        <fullName evidence="4">Large ribosomal subunit protein uL23m</fullName>
    </recommendedName>
</protein>
<dbReference type="AlphaFoldDB" id="A0A5C3LAE2"/>
<dbReference type="Pfam" id="PF00276">
    <property type="entry name" value="Ribosomal_L23"/>
    <property type="match status" value="1"/>
</dbReference>
<dbReference type="SUPFAM" id="SSF54189">
    <property type="entry name" value="Ribosomal proteins S24e, L23 and L15e"/>
    <property type="match status" value="1"/>
</dbReference>
<proteinExistence type="inferred from homology"/>
<evidence type="ECO:0000256" key="4">
    <source>
        <dbReference type="ARBA" id="ARBA00039977"/>
    </source>
</evidence>
<evidence type="ECO:0000256" key="5">
    <source>
        <dbReference type="SAM" id="MobiDB-lite"/>
    </source>
</evidence>
<dbReference type="PANTHER" id="PTHR12059">
    <property type="entry name" value="RIBOSOMAL PROTEIN L23-RELATED"/>
    <property type="match status" value="1"/>
</dbReference>
<dbReference type="EMBL" id="ML210148">
    <property type="protein sequence ID" value="TFK29750.1"/>
    <property type="molecule type" value="Genomic_DNA"/>
</dbReference>
<dbReference type="InterPro" id="IPR012677">
    <property type="entry name" value="Nucleotide-bd_a/b_plait_sf"/>
</dbReference>
<name>A0A5C3LAE2_COPMA</name>
<accession>A0A5C3LAE2</accession>
<gene>
    <name evidence="6" type="ORF">FA15DRAFT_663916</name>
</gene>